<reference evidence="2 3" key="1">
    <citation type="submission" date="2019-06" db="EMBL/GenBank/DDBJ databases">
        <title>New taxonomy in bacterial strain CC-CFT640, isolated from vineyard.</title>
        <authorList>
            <person name="Lin S.-Y."/>
            <person name="Tsai C.-F."/>
            <person name="Young C.-C."/>
        </authorList>
    </citation>
    <scope>NUCLEOTIDE SEQUENCE [LARGE SCALE GENOMIC DNA]</scope>
    <source>
        <strain evidence="2 3">CC-CFT640</strain>
    </source>
</reference>
<evidence type="ECO:0000313" key="3">
    <source>
        <dbReference type="Proteomes" id="UP000321638"/>
    </source>
</evidence>
<dbReference type="Proteomes" id="UP000321638">
    <property type="component" value="Unassembled WGS sequence"/>
</dbReference>
<sequence length="631" mass="68739">MAGSSDNDGGKNGAGPPRDPLYAPDDLAQRSTPPPDDKEPSDDRRSMRTADGVWFYDGAPDPCPVRALGFDDGVMHFISARHEYRKVSSSSLPRVGVIAELFGGDMSWPMRHFWRLPKRGGGGIPVDTEALAVELIWMCGQAGQFDTSIALRGPGVWDGPDGVPIVHCGDVLIIGGRLQPPGMKIGTALYRSWAAQQRPATVRDEAGVLRYDPASADVGQALVTALGEWRWSNPNTEPELFAGVLAHSMLGNAVPWHCHVFVRAQSGAGKSTLLRLADATLGAGSHGVLNNVTAAYIQSSLSLQARAICLDEYENDTDEERLRRLTEMIRLMSDTDGGRGGRSSGGGDTREIRLSGSVIMAATMREAMRPQDLNRITMLRALKLYDQAPADDTEKAERAAAVERIAGLIDDFGRHSPALRARMVGSVGLYRENARRARATLIGWGTSQRDATQLGHLVAGFWTLTGDDPADDALCQGMRKYLDHLPAAESDVDDDMDPDVRDLLNVLFATEDHLTWSGGSRQTIGQIVARARDAKAIDAHQARERLPPLGLRLIKGEDHWAWSDAWLAVANTNKHKGLLKIFEGTPYRNGKWAQVLEDWAATSAHPPLQYAGVKSRGRKIPSEYLPTLDET</sequence>
<dbReference type="OrthoDB" id="7208869at2"/>
<gene>
    <name evidence="2" type="ORF">FHP25_24940</name>
</gene>
<evidence type="ECO:0008006" key="4">
    <source>
        <dbReference type="Google" id="ProtNLM"/>
    </source>
</evidence>
<evidence type="ECO:0000256" key="1">
    <source>
        <dbReference type="SAM" id="MobiDB-lite"/>
    </source>
</evidence>
<protein>
    <recommendedName>
        <fullName evidence="4">DUF927 domain-containing protein</fullName>
    </recommendedName>
</protein>
<accession>A0A5C8PFV5</accession>
<comment type="caution">
    <text evidence="2">The sequence shown here is derived from an EMBL/GenBank/DDBJ whole genome shotgun (WGS) entry which is preliminary data.</text>
</comment>
<dbReference type="RefSeq" id="WP_147849704.1">
    <property type="nucleotide sequence ID" value="NZ_VDUZ01000032.1"/>
</dbReference>
<keyword evidence="3" id="KW-1185">Reference proteome</keyword>
<evidence type="ECO:0000313" key="2">
    <source>
        <dbReference type="EMBL" id="TXL72545.1"/>
    </source>
</evidence>
<dbReference type="AlphaFoldDB" id="A0A5C8PFV5"/>
<feature type="region of interest" description="Disordered" evidence="1">
    <location>
        <begin position="1"/>
        <end position="46"/>
    </location>
</feature>
<name>A0A5C8PFV5_9HYPH</name>
<proteinExistence type="predicted"/>
<organism evidence="2 3">
    <name type="scientific">Vineibacter terrae</name>
    <dbReference type="NCBI Taxonomy" id="2586908"/>
    <lineage>
        <taxon>Bacteria</taxon>
        <taxon>Pseudomonadati</taxon>
        <taxon>Pseudomonadota</taxon>
        <taxon>Alphaproteobacteria</taxon>
        <taxon>Hyphomicrobiales</taxon>
        <taxon>Vineibacter</taxon>
    </lineage>
</organism>
<dbReference type="EMBL" id="VDUZ01000032">
    <property type="protein sequence ID" value="TXL72545.1"/>
    <property type="molecule type" value="Genomic_DNA"/>
</dbReference>
<feature type="compositionally biased region" description="Basic and acidic residues" evidence="1">
    <location>
        <begin position="35"/>
        <end position="46"/>
    </location>
</feature>